<reference evidence="2" key="1">
    <citation type="submission" date="2019-07" db="EMBL/GenBank/DDBJ databases">
        <title>De Novo Assembly of kiwifruit Actinidia rufa.</title>
        <authorList>
            <person name="Sugita-Konishi S."/>
            <person name="Sato K."/>
            <person name="Mori E."/>
            <person name="Abe Y."/>
            <person name="Kisaki G."/>
            <person name="Hamano K."/>
            <person name="Suezawa K."/>
            <person name="Otani M."/>
            <person name="Fukuda T."/>
            <person name="Manabe T."/>
            <person name="Gomi K."/>
            <person name="Tabuchi M."/>
            <person name="Akimitsu K."/>
            <person name="Kataoka I."/>
        </authorList>
    </citation>
    <scope>NUCLEOTIDE SEQUENCE [LARGE SCALE GENOMIC DNA]</scope>
    <source>
        <strain evidence="2">cv. Fuchu</strain>
    </source>
</reference>
<evidence type="ECO:0000313" key="2">
    <source>
        <dbReference type="Proteomes" id="UP000585474"/>
    </source>
</evidence>
<keyword evidence="2" id="KW-1185">Reference proteome</keyword>
<comment type="caution">
    <text evidence="1">The sequence shown here is derived from an EMBL/GenBank/DDBJ whole genome shotgun (WGS) entry which is preliminary data.</text>
</comment>
<dbReference type="EMBL" id="BJWL01000359">
    <property type="protein sequence ID" value="GFS40819.1"/>
    <property type="molecule type" value="Genomic_DNA"/>
</dbReference>
<dbReference type="AlphaFoldDB" id="A0A7J0DTF9"/>
<evidence type="ECO:0000313" key="1">
    <source>
        <dbReference type="EMBL" id="GFS40819.1"/>
    </source>
</evidence>
<dbReference type="Proteomes" id="UP000585474">
    <property type="component" value="Unassembled WGS sequence"/>
</dbReference>
<organism evidence="1 2">
    <name type="scientific">Actinidia rufa</name>
    <dbReference type="NCBI Taxonomy" id="165716"/>
    <lineage>
        <taxon>Eukaryota</taxon>
        <taxon>Viridiplantae</taxon>
        <taxon>Streptophyta</taxon>
        <taxon>Embryophyta</taxon>
        <taxon>Tracheophyta</taxon>
        <taxon>Spermatophyta</taxon>
        <taxon>Magnoliopsida</taxon>
        <taxon>eudicotyledons</taxon>
        <taxon>Gunneridae</taxon>
        <taxon>Pentapetalae</taxon>
        <taxon>asterids</taxon>
        <taxon>Ericales</taxon>
        <taxon>Actinidiaceae</taxon>
        <taxon>Actinidia</taxon>
    </lineage>
</organism>
<sequence>MRYPHPRATSLPIEVLALPNRSACTFLLRCPAPPHWGALQIAPSRVWPDFSMYPKASPCTPVPLRILQVHSSDIPSACFACLCATVAFLVHSSR</sequence>
<proteinExistence type="predicted"/>
<name>A0A7J0DTF9_9ERIC</name>
<gene>
    <name evidence="1" type="ORF">Acr_00g0070730</name>
</gene>
<accession>A0A7J0DTF9</accession>
<protein>
    <submittedName>
        <fullName evidence="1">Uncharacterized protein</fullName>
    </submittedName>
</protein>